<gene>
    <name evidence="2" type="ORF">KBB96_09280</name>
</gene>
<organism evidence="2 3">
    <name type="scientific">Luteolibacter ambystomatis</name>
    <dbReference type="NCBI Taxonomy" id="2824561"/>
    <lineage>
        <taxon>Bacteria</taxon>
        <taxon>Pseudomonadati</taxon>
        <taxon>Verrucomicrobiota</taxon>
        <taxon>Verrucomicrobiia</taxon>
        <taxon>Verrucomicrobiales</taxon>
        <taxon>Verrucomicrobiaceae</taxon>
        <taxon>Luteolibacter</taxon>
    </lineage>
</organism>
<dbReference type="RefSeq" id="WP_211634414.1">
    <property type="nucleotide sequence ID" value="NZ_CP073100.1"/>
</dbReference>
<dbReference type="KEGG" id="lamb:KBB96_09280"/>
<accession>A0A975J2X8</accession>
<dbReference type="Proteomes" id="UP000676169">
    <property type="component" value="Chromosome"/>
</dbReference>
<feature type="transmembrane region" description="Helical" evidence="1">
    <location>
        <begin position="104"/>
        <end position="122"/>
    </location>
</feature>
<name>A0A975J2X8_9BACT</name>
<dbReference type="AlphaFoldDB" id="A0A975J2X8"/>
<evidence type="ECO:0000256" key="1">
    <source>
        <dbReference type="SAM" id="Phobius"/>
    </source>
</evidence>
<reference evidence="2" key="1">
    <citation type="submission" date="2021-04" db="EMBL/GenBank/DDBJ databases">
        <title>Luteolibacter sp. 32A isolated from the skin of an Anderson's salamander (Ambystoma andersonii).</title>
        <authorList>
            <person name="Spergser J."/>
            <person name="Busse H.-J."/>
        </authorList>
    </citation>
    <scope>NUCLEOTIDE SEQUENCE</scope>
    <source>
        <strain evidence="2">32A</strain>
    </source>
</reference>
<feature type="transmembrane region" description="Helical" evidence="1">
    <location>
        <begin position="71"/>
        <end position="92"/>
    </location>
</feature>
<keyword evidence="1" id="KW-1133">Transmembrane helix</keyword>
<protein>
    <recommendedName>
        <fullName evidence="4">DUF998 domain-containing protein</fullName>
    </recommendedName>
</protein>
<dbReference type="EMBL" id="CP073100">
    <property type="protein sequence ID" value="QUE53070.1"/>
    <property type="molecule type" value="Genomic_DNA"/>
</dbReference>
<proteinExistence type="predicted"/>
<evidence type="ECO:0000313" key="2">
    <source>
        <dbReference type="EMBL" id="QUE53070.1"/>
    </source>
</evidence>
<evidence type="ECO:0008006" key="4">
    <source>
        <dbReference type="Google" id="ProtNLM"/>
    </source>
</evidence>
<keyword evidence="3" id="KW-1185">Reference proteome</keyword>
<evidence type="ECO:0000313" key="3">
    <source>
        <dbReference type="Proteomes" id="UP000676169"/>
    </source>
</evidence>
<keyword evidence="1" id="KW-0472">Membrane</keyword>
<keyword evidence="1" id="KW-0812">Transmembrane</keyword>
<sequence length="184" mass="20049">MILHIMPESPRRRRLARILLWLAPALLLAALPLDWTHGYSVRWMFFDIPRETMVGFRLGHHPGGYILGPNLYTAFLASLGTILFLSAVCPWFARVLAGNAPLRWICRALAVAALVVFLAVPWPSIGRYDDVEGIYSGGVLFVLAALTNAAGLCLLSGWKAAAPCILPGADKETPAANYDEPGSH</sequence>
<feature type="transmembrane region" description="Helical" evidence="1">
    <location>
        <begin position="134"/>
        <end position="155"/>
    </location>
</feature>